<accession>A0A518C3W3</accession>
<name>A0A518C3W3_9BACT</name>
<reference evidence="2" key="1">
    <citation type="submission" date="2019-02" db="EMBL/GenBank/DDBJ databases">
        <title>Deep-cultivation of Planctomycetes and their phenomic and genomic characterization uncovers novel biology.</title>
        <authorList>
            <person name="Wiegand S."/>
            <person name="Jogler M."/>
            <person name="Boedeker C."/>
            <person name="Pinto D."/>
            <person name="Vollmers J."/>
            <person name="Rivas-Marin E."/>
            <person name="Kohn T."/>
            <person name="Peeters S.H."/>
            <person name="Heuer A."/>
            <person name="Rast P."/>
            <person name="Oberbeckmann S."/>
            <person name="Bunk B."/>
            <person name="Jeske O."/>
            <person name="Meyerdierks A."/>
            <person name="Storesund J.E."/>
            <person name="Kallscheuer N."/>
            <person name="Luecker S."/>
            <person name="Lage O.M."/>
            <person name="Pohl T."/>
            <person name="Merkel B.J."/>
            <person name="Hornburger P."/>
            <person name="Mueller R.-W."/>
            <person name="Bruemmer F."/>
            <person name="Labrenz M."/>
            <person name="Spormann A.M."/>
            <person name="Op den Camp H."/>
            <person name="Overmann J."/>
            <person name="Amann R."/>
            <person name="Jetten M.S.M."/>
            <person name="Mascher T."/>
            <person name="Medema M.H."/>
            <person name="Devos D.P."/>
            <person name="Kaster A.-K."/>
            <person name="Ovreas L."/>
            <person name="Rohde M."/>
            <person name="Galperin M.Y."/>
            <person name="Jogler C."/>
        </authorList>
    </citation>
    <scope>NUCLEOTIDE SEQUENCE [LARGE SCALE GENOMIC DNA]</scope>
    <source>
        <strain evidence="2">Pan97</strain>
    </source>
</reference>
<protein>
    <recommendedName>
        <fullName evidence="3">Chorismate lyase</fullName>
    </recommendedName>
</protein>
<gene>
    <name evidence="1" type="ORF">Pan97_09210</name>
</gene>
<dbReference type="SUPFAM" id="SSF64288">
    <property type="entry name" value="Chorismate lyase-like"/>
    <property type="match status" value="1"/>
</dbReference>
<dbReference type="RefSeq" id="WP_196782280.1">
    <property type="nucleotide sequence ID" value="NZ_CP036289.1"/>
</dbReference>
<dbReference type="EMBL" id="CP036289">
    <property type="protein sequence ID" value="QDU73921.1"/>
    <property type="molecule type" value="Genomic_DNA"/>
</dbReference>
<dbReference type="Proteomes" id="UP000318626">
    <property type="component" value="Chromosome"/>
</dbReference>
<keyword evidence="2" id="KW-1185">Reference proteome</keyword>
<proteinExistence type="predicted"/>
<dbReference type="AlphaFoldDB" id="A0A518C3W3"/>
<dbReference type="KEGG" id="bvo:Pan97_09210"/>
<sequence>MKPSRHTMPELSQLIALFYDKPEELGQFEEVSAQQTPAPFHQLLAHNEHMTVTVEKFHGCSVDVKVLQKRTEGQYYSRKILLTRQSDGKVVQYGIVRLNCDFLDEEPANEIKSERIPLGRVLIEHNVLREVQLTCLWHIQPARELRELMGLEPNETVYGRTALIYCNGEPAVELLEIVTRD</sequence>
<dbReference type="InterPro" id="IPR028978">
    <property type="entry name" value="Chorismate_lyase_/UTRA_dom_sf"/>
</dbReference>
<dbReference type="Gene3D" id="3.40.1410.10">
    <property type="entry name" value="Chorismate lyase-like"/>
    <property type="match status" value="1"/>
</dbReference>
<evidence type="ECO:0008006" key="3">
    <source>
        <dbReference type="Google" id="ProtNLM"/>
    </source>
</evidence>
<organism evidence="1 2">
    <name type="scientific">Bremerella volcania</name>
    <dbReference type="NCBI Taxonomy" id="2527984"/>
    <lineage>
        <taxon>Bacteria</taxon>
        <taxon>Pseudomonadati</taxon>
        <taxon>Planctomycetota</taxon>
        <taxon>Planctomycetia</taxon>
        <taxon>Pirellulales</taxon>
        <taxon>Pirellulaceae</taxon>
        <taxon>Bremerella</taxon>
    </lineage>
</organism>
<evidence type="ECO:0000313" key="1">
    <source>
        <dbReference type="EMBL" id="QDU73921.1"/>
    </source>
</evidence>
<evidence type="ECO:0000313" key="2">
    <source>
        <dbReference type="Proteomes" id="UP000318626"/>
    </source>
</evidence>